<keyword evidence="2" id="KW-1185">Reference proteome</keyword>
<name>A0ACC6PYI3_9ACTN</name>
<accession>A0ACC6PYI3</accession>
<organism evidence="1 2">
    <name type="scientific">Streptomyces achmelvichensis</name>
    <dbReference type="NCBI Taxonomy" id="3134111"/>
    <lineage>
        <taxon>Bacteria</taxon>
        <taxon>Bacillati</taxon>
        <taxon>Actinomycetota</taxon>
        <taxon>Actinomycetes</taxon>
        <taxon>Kitasatosporales</taxon>
        <taxon>Streptomycetaceae</taxon>
        <taxon>Streptomyces</taxon>
    </lineage>
</organism>
<proteinExistence type="predicted"/>
<evidence type="ECO:0000313" key="2">
    <source>
        <dbReference type="Proteomes" id="UP001377168"/>
    </source>
</evidence>
<dbReference type="EMBL" id="JBBKAJ010000022">
    <property type="protein sequence ID" value="MEJ8636464.1"/>
    <property type="molecule type" value="Genomic_DNA"/>
</dbReference>
<comment type="caution">
    <text evidence="1">The sequence shown here is derived from an EMBL/GenBank/DDBJ whole genome shotgun (WGS) entry which is preliminary data.</text>
</comment>
<protein>
    <submittedName>
        <fullName evidence="1">Uncharacterized protein</fullName>
    </submittedName>
</protein>
<dbReference type="Proteomes" id="UP001377168">
    <property type="component" value="Unassembled WGS sequence"/>
</dbReference>
<evidence type="ECO:0000313" key="1">
    <source>
        <dbReference type="EMBL" id="MEJ8636464.1"/>
    </source>
</evidence>
<reference evidence="1" key="1">
    <citation type="submission" date="2024-03" db="EMBL/GenBank/DDBJ databases">
        <title>Novel Streptomyces species of biotechnological and ecological value are a feature of Machair soil.</title>
        <authorList>
            <person name="Prole J.R."/>
            <person name="Goodfellow M."/>
            <person name="Allenby N."/>
            <person name="Ward A.C."/>
        </authorList>
    </citation>
    <scope>NUCLEOTIDE SEQUENCE</scope>
    <source>
        <strain evidence="1">MS2.AVA.5</strain>
    </source>
</reference>
<sequence>MHQRVRMSMAAAGLVAAAALVLTGCGSDDSADSGEKTSSGAPTPSGGGDKPSGDIEGAWTGKTDGKSVDLAVTGKKAVLMADGRACTGDLADMGGEPMLSLKCSDGNTDRTMGSIESNDGKTLVIAWDAGKKDTFTKSASGKLPEGLPSTLPTGIPTP</sequence>
<gene>
    <name evidence="1" type="ORF">WKI67_24180</name>
</gene>